<keyword evidence="3" id="KW-1185">Reference proteome</keyword>
<dbReference type="InterPro" id="IPR007393">
    <property type="entry name" value="YlxR_dom"/>
</dbReference>
<proteinExistence type="predicted"/>
<dbReference type="CDD" id="cd00279">
    <property type="entry name" value="YlxR"/>
    <property type="match status" value="1"/>
</dbReference>
<dbReference type="Pfam" id="PF04296">
    <property type="entry name" value="YlxR"/>
    <property type="match status" value="1"/>
</dbReference>
<evidence type="ECO:0000313" key="2">
    <source>
        <dbReference type="EMBL" id="QKG84563.1"/>
    </source>
</evidence>
<dbReference type="Gene3D" id="3.30.1230.10">
    <property type="entry name" value="YlxR-like"/>
    <property type="match status" value="1"/>
</dbReference>
<gene>
    <name evidence="2" type="ORF">GXN76_08785</name>
</gene>
<dbReference type="PANTHER" id="PTHR34215:SF1">
    <property type="entry name" value="YLXR DOMAIN-CONTAINING PROTEIN"/>
    <property type="match status" value="1"/>
</dbReference>
<evidence type="ECO:0000313" key="3">
    <source>
        <dbReference type="Proteomes" id="UP000503088"/>
    </source>
</evidence>
<dbReference type="KEGG" id="kpul:GXN76_08785"/>
<evidence type="ECO:0000259" key="1">
    <source>
        <dbReference type="Pfam" id="PF04296"/>
    </source>
</evidence>
<organism evidence="2 3">
    <name type="scientific">Kroppenstedtia pulmonis</name>
    <dbReference type="NCBI Taxonomy" id="1380685"/>
    <lineage>
        <taxon>Bacteria</taxon>
        <taxon>Bacillati</taxon>
        <taxon>Bacillota</taxon>
        <taxon>Bacilli</taxon>
        <taxon>Bacillales</taxon>
        <taxon>Thermoactinomycetaceae</taxon>
        <taxon>Kroppenstedtia</taxon>
    </lineage>
</organism>
<sequence length="92" mass="10691">MKVRRVPMRKCIASQEMFPKKELIRVVRTPDNEILIDPTGKKSGRGAYLCARPEYVDMAKKKKALDRALKTRVADEVYEQLYEYIATRKNDG</sequence>
<dbReference type="AlphaFoldDB" id="A0A7D3Y1Z5"/>
<dbReference type="PANTHER" id="PTHR34215">
    <property type="entry name" value="BLL0784 PROTEIN"/>
    <property type="match status" value="1"/>
</dbReference>
<dbReference type="SUPFAM" id="SSF64376">
    <property type="entry name" value="YlxR-like"/>
    <property type="match status" value="1"/>
</dbReference>
<dbReference type="InterPro" id="IPR035931">
    <property type="entry name" value="YlxR-like_sf"/>
</dbReference>
<dbReference type="InterPro" id="IPR037465">
    <property type="entry name" value="YlxR"/>
</dbReference>
<dbReference type="EMBL" id="CP048104">
    <property type="protein sequence ID" value="QKG84563.1"/>
    <property type="molecule type" value="Genomic_DNA"/>
</dbReference>
<feature type="domain" description="YlxR" evidence="1">
    <location>
        <begin position="9"/>
        <end position="82"/>
    </location>
</feature>
<reference evidence="2 3" key="1">
    <citation type="submission" date="2020-01" db="EMBL/GenBank/DDBJ databases">
        <authorList>
            <person name="Gulvik C.A."/>
            <person name="Batra D.G."/>
        </authorList>
    </citation>
    <scope>NUCLEOTIDE SEQUENCE [LARGE SCALE GENOMIC DNA]</scope>
    <source>
        <strain evidence="2 3">W9323</strain>
    </source>
</reference>
<dbReference type="Proteomes" id="UP000503088">
    <property type="component" value="Chromosome"/>
</dbReference>
<accession>A0A7D3Y1Z5</accession>
<protein>
    <submittedName>
        <fullName evidence="2">YlxR family protein</fullName>
    </submittedName>
</protein>
<dbReference type="RefSeq" id="WP_173222373.1">
    <property type="nucleotide sequence ID" value="NZ_CP048104.1"/>
</dbReference>
<dbReference type="NCBIfam" id="NF047356">
    <property type="entry name" value="RNA_bind_RnpM"/>
    <property type="match status" value="1"/>
</dbReference>
<name>A0A7D3Y1Z5_9BACL</name>